<name>A0AA48H9S4_9BACT</name>
<feature type="transmembrane region" description="Helical" evidence="1">
    <location>
        <begin position="48"/>
        <end position="71"/>
    </location>
</feature>
<organism evidence="2 3">
    <name type="scientific">Mesoterricola sediminis</name>
    <dbReference type="NCBI Taxonomy" id="2927980"/>
    <lineage>
        <taxon>Bacteria</taxon>
        <taxon>Pseudomonadati</taxon>
        <taxon>Acidobacteriota</taxon>
        <taxon>Holophagae</taxon>
        <taxon>Holophagales</taxon>
        <taxon>Holophagaceae</taxon>
        <taxon>Mesoterricola</taxon>
    </lineage>
</organism>
<reference evidence="2" key="1">
    <citation type="journal article" date="2023" name="Int. J. Syst. Evol. Microbiol.">
        <title>Mesoterricola silvestris gen. nov., sp. nov., Mesoterricola sediminis sp. nov., Geothrix oryzae sp. nov., Geothrix edaphica sp. nov., Geothrix rubra sp. nov., and Geothrix limicola sp. nov., six novel members of Acidobacteriota isolated from soils.</title>
        <authorList>
            <person name="Itoh H."/>
            <person name="Sugisawa Y."/>
            <person name="Mise K."/>
            <person name="Xu Z."/>
            <person name="Kuniyasu M."/>
            <person name="Ushijima N."/>
            <person name="Kawano K."/>
            <person name="Kobayashi E."/>
            <person name="Shiratori Y."/>
            <person name="Masuda Y."/>
            <person name="Senoo K."/>
        </authorList>
    </citation>
    <scope>NUCLEOTIDE SEQUENCE</scope>
    <source>
        <strain evidence="2">W786</strain>
    </source>
</reference>
<accession>A0AA48H9S4</accession>
<dbReference type="AlphaFoldDB" id="A0AA48H9S4"/>
<dbReference type="InterPro" id="IPR012861">
    <property type="entry name" value="DUF1634"/>
</dbReference>
<keyword evidence="1" id="KW-0472">Membrane</keyword>
<dbReference type="EMBL" id="AP027081">
    <property type="protein sequence ID" value="BDU78523.1"/>
    <property type="molecule type" value="Genomic_DNA"/>
</dbReference>
<protein>
    <recommendedName>
        <fullName evidence="4">DUF1634 domain-containing protein</fullName>
    </recommendedName>
</protein>
<feature type="transmembrane region" description="Helical" evidence="1">
    <location>
        <begin position="77"/>
        <end position="97"/>
    </location>
</feature>
<keyword evidence="1" id="KW-0812">Transmembrane</keyword>
<dbReference type="KEGG" id="msea:METESE_34810"/>
<sequence>MTPADAPPQPVEVFLVRALRAGSILSATLLVLGLGFQVLHRAGPANRLTVAGLLILLGTPVLRVVVAAVVFARQREWLFVGFCTVVLAALALGYKLGAVG</sequence>
<proteinExistence type="predicted"/>
<keyword evidence="1" id="KW-1133">Transmembrane helix</keyword>
<dbReference type="RefSeq" id="WP_243328986.1">
    <property type="nucleotide sequence ID" value="NZ_AP027081.1"/>
</dbReference>
<feature type="transmembrane region" description="Helical" evidence="1">
    <location>
        <begin position="14"/>
        <end position="36"/>
    </location>
</feature>
<evidence type="ECO:0008006" key="4">
    <source>
        <dbReference type="Google" id="ProtNLM"/>
    </source>
</evidence>
<gene>
    <name evidence="2" type="ORF">METESE_34810</name>
</gene>
<keyword evidence="3" id="KW-1185">Reference proteome</keyword>
<evidence type="ECO:0000313" key="2">
    <source>
        <dbReference type="EMBL" id="BDU78523.1"/>
    </source>
</evidence>
<evidence type="ECO:0000313" key="3">
    <source>
        <dbReference type="Proteomes" id="UP001228113"/>
    </source>
</evidence>
<dbReference type="Pfam" id="PF07843">
    <property type="entry name" value="DUF1634"/>
    <property type="match status" value="1"/>
</dbReference>
<evidence type="ECO:0000256" key="1">
    <source>
        <dbReference type="SAM" id="Phobius"/>
    </source>
</evidence>
<dbReference type="Proteomes" id="UP001228113">
    <property type="component" value="Chromosome"/>
</dbReference>